<dbReference type="InterPro" id="IPR051532">
    <property type="entry name" value="Ester_Hydrolysis_Enzymes"/>
</dbReference>
<dbReference type="SUPFAM" id="SSF52266">
    <property type="entry name" value="SGNH hydrolase"/>
    <property type="match status" value="1"/>
</dbReference>
<gene>
    <name evidence="2" type="ORF">MGR_1857</name>
</gene>
<feature type="domain" description="SGNH hydrolase-type esterase" evidence="1">
    <location>
        <begin position="9"/>
        <end position="181"/>
    </location>
</feature>
<reference evidence="2" key="1">
    <citation type="journal article" date="2007" name="J. Bacteriol.">
        <title>Comparative genome analysis of four magnetotactic bacteria reveals a complex set of group-specific genes implicated in magnetosome biomineralization and function.</title>
        <authorList>
            <person name="Richter M."/>
            <person name="Kube M."/>
            <person name="Bazylinski D.A."/>
            <person name="Lombardot T."/>
            <person name="Gloeckner F.O."/>
            <person name="Reinhardt R."/>
            <person name="Schueler D."/>
        </authorList>
    </citation>
    <scope>NUCLEOTIDE SEQUENCE</scope>
    <source>
        <strain evidence="2">MSR-1</strain>
    </source>
</reference>
<name>A4U2N9_9PROT</name>
<dbReference type="Pfam" id="PF13472">
    <property type="entry name" value="Lipase_GDSL_2"/>
    <property type="match status" value="1"/>
</dbReference>
<dbReference type="Gene3D" id="3.40.50.1110">
    <property type="entry name" value="SGNH hydrolase"/>
    <property type="match status" value="1"/>
</dbReference>
<dbReference type="InterPro" id="IPR036514">
    <property type="entry name" value="SGNH_hydro_sf"/>
</dbReference>
<sequence length="197" mass="21250">MPAALRLCFFGDSFINGTGDPTGLGWVGRACASQRTASPDLTVYNLGIRGDKTAQIHQRWQAEAQARLDGVTPAQRRLIFSFGANDSAQDIPPQHTLAEAECLLRTAQAYARTLFIGPAPIADDAAADRRIASLCEDFTALAARLDLPYLPIHGFLRQHRSWMNEAGAGDGVHPGAGGYAALADFIRGWAPWQGLFD</sequence>
<dbReference type="AlphaFoldDB" id="A4U2N9"/>
<dbReference type="EMBL" id="CU459003">
    <property type="protein sequence ID" value="CAM77146.1"/>
    <property type="molecule type" value="Genomic_DNA"/>
</dbReference>
<evidence type="ECO:0000259" key="1">
    <source>
        <dbReference type="Pfam" id="PF13472"/>
    </source>
</evidence>
<protein>
    <submittedName>
        <fullName evidence="2">GDSL-like Lipase/Acylhydrolase</fullName>
    </submittedName>
</protein>
<accession>A4U2N9</accession>
<dbReference type="PANTHER" id="PTHR30383">
    <property type="entry name" value="THIOESTERASE 1/PROTEASE 1/LYSOPHOSPHOLIPASE L1"/>
    <property type="match status" value="1"/>
</dbReference>
<dbReference type="GO" id="GO:0016788">
    <property type="term" value="F:hydrolase activity, acting on ester bonds"/>
    <property type="evidence" value="ECO:0007669"/>
    <property type="project" value="UniProtKB-ARBA"/>
</dbReference>
<organism evidence="2">
    <name type="scientific">Magnetospirillum gryphiswaldense</name>
    <dbReference type="NCBI Taxonomy" id="55518"/>
    <lineage>
        <taxon>Bacteria</taxon>
        <taxon>Pseudomonadati</taxon>
        <taxon>Pseudomonadota</taxon>
        <taxon>Alphaproteobacteria</taxon>
        <taxon>Rhodospirillales</taxon>
        <taxon>Rhodospirillaceae</taxon>
        <taxon>Magnetospirillum</taxon>
    </lineage>
</organism>
<dbReference type="RefSeq" id="WP_234016186.1">
    <property type="nucleotide sequence ID" value="NZ_CP027527.1"/>
</dbReference>
<proteinExistence type="predicted"/>
<dbReference type="InterPro" id="IPR013830">
    <property type="entry name" value="SGNH_hydro"/>
</dbReference>
<evidence type="ECO:0000313" key="2">
    <source>
        <dbReference type="EMBL" id="CAM77146.1"/>
    </source>
</evidence>
<keyword evidence="2" id="KW-0378">Hydrolase</keyword>